<proteinExistence type="inferred from homology"/>
<dbReference type="PANTHER" id="PTHR42877">
    <property type="entry name" value="L-ORNITHINE N(5)-MONOOXYGENASE-RELATED"/>
    <property type="match status" value="1"/>
</dbReference>
<keyword evidence="3" id="KW-0274">FAD</keyword>
<sequence>MLAYYLREMKMEDYVGLRIYEKNHDVGGTWLENRYPGVACDVPAHIYTFSFEPNPDWTSFYAKGPEIWEYIKRTTLKYNLDRDVQFNTVVTESVWDESTRKWKIKVNNKGVIANDEADILVNGSGFLNKWVWPEISGLNSFKGQLVHSAKWDESCQWAGKRVAIIGNGSSAIQIVPQMQPAAAKLVNYVRSATWISTNIASQYAKNGKNFNYTEKEKQEFRDHPDVLFKIRHEIENSFNQFFYAMFKDSPQQIAVHEVLLKLMTERLNNNRELIDKLVPHWKVGCRRLTPGDGYLEAIQEPNARCDFDPIIRITESGIETSNGLEEFDIIIAATGFDVSFKPNWKLIGANGKCLEKDWADDPEAYFGICAPDVPNYFIFNGPNSPVGHGSLLSVMEWTAQYILKWVKKIATEDISHVAVKQKSVNDYNVYSQEFLKRTVWTSGCRSWYKNGKIDGKVTAMYAGSMLHYKEILDQIRGEDFDIEYCSKNSFRFMGNGMTSLEERGEDLAFYVYK</sequence>
<evidence type="ECO:0000313" key="6">
    <source>
        <dbReference type="Proteomes" id="UP000054321"/>
    </source>
</evidence>
<evidence type="ECO:0000256" key="1">
    <source>
        <dbReference type="ARBA" id="ARBA00010139"/>
    </source>
</evidence>
<protein>
    <recommendedName>
        <fullName evidence="7">FAD/NAD(P)-binding domain-containing protein</fullName>
    </recommendedName>
</protein>
<dbReference type="InterPro" id="IPR020946">
    <property type="entry name" value="Flavin_mOase-like"/>
</dbReference>
<comment type="similarity">
    <text evidence="1">Belongs to the FAD-binding monooxygenase family.</text>
</comment>
<evidence type="ECO:0008006" key="7">
    <source>
        <dbReference type="Google" id="ProtNLM"/>
    </source>
</evidence>
<organism evidence="5 6">
    <name type="scientific">Oidiodendron maius (strain Zn)</name>
    <dbReference type="NCBI Taxonomy" id="913774"/>
    <lineage>
        <taxon>Eukaryota</taxon>
        <taxon>Fungi</taxon>
        <taxon>Dikarya</taxon>
        <taxon>Ascomycota</taxon>
        <taxon>Pezizomycotina</taxon>
        <taxon>Leotiomycetes</taxon>
        <taxon>Leotiomycetes incertae sedis</taxon>
        <taxon>Myxotrichaceae</taxon>
        <taxon>Oidiodendron</taxon>
    </lineage>
</organism>
<keyword evidence="4" id="KW-0560">Oxidoreductase</keyword>
<evidence type="ECO:0000256" key="3">
    <source>
        <dbReference type="ARBA" id="ARBA00022827"/>
    </source>
</evidence>
<evidence type="ECO:0000256" key="2">
    <source>
        <dbReference type="ARBA" id="ARBA00022630"/>
    </source>
</evidence>
<dbReference type="GO" id="GO:0050660">
    <property type="term" value="F:flavin adenine dinucleotide binding"/>
    <property type="evidence" value="ECO:0007669"/>
    <property type="project" value="InterPro"/>
</dbReference>
<dbReference type="InParanoid" id="A0A0C3CLT9"/>
<dbReference type="EMBL" id="KN832878">
    <property type="protein sequence ID" value="KIM99988.1"/>
    <property type="molecule type" value="Genomic_DNA"/>
</dbReference>
<reference evidence="6" key="2">
    <citation type="submission" date="2015-01" db="EMBL/GenBank/DDBJ databases">
        <title>Evolutionary Origins and Diversification of the Mycorrhizal Mutualists.</title>
        <authorList>
            <consortium name="DOE Joint Genome Institute"/>
            <consortium name="Mycorrhizal Genomics Consortium"/>
            <person name="Kohler A."/>
            <person name="Kuo A."/>
            <person name="Nagy L.G."/>
            <person name="Floudas D."/>
            <person name="Copeland A."/>
            <person name="Barry K.W."/>
            <person name="Cichocki N."/>
            <person name="Veneault-Fourrey C."/>
            <person name="LaButti K."/>
            <person name="Lindquist E.A."/>
            <person name="Lipzen A."/>
            <person name="Lundell T."/>
            <person name="Morin E."/>
            <person name="Murat C."/>
            <person name="Riley R."/>
            <person name="Ohm R."/>
            <person name="Sun H."/>
            <person name="Tunlid A."/>
            <person name="Henrissat B."/>
            <person name="Grigoriev I.V."/>
            <person name="Hibbett D.S."/>
            <person name="Martin F."/>
        </authorList>
    </citation>
    <scope>NUCLEOTIDE SEQUENCE [LARGE SCALE GENOMIC DNA]</scope>
    <source>
        <strain evidence="6">Zn</strain>
    </source>
</reference>
<keyword evidence="2" id="KW-0285">Flavoprotein</keyword>
<dbReference type="Proteomes" id="UP000054321">
    <property type="component" value="Unassembled WGS sequence"/>
</dbReference>
<keyword evidence="6" id="KW-1185">Reference proteome</keyword>
<dbReference type="Pfam" id="PF00743">
    <property type="entry name" value="FMO-like"/>
    <property type="match status" value="1"/>
</dbReference>
<dbReference type="PANTHER" id="PTHR42877:SF11">
    <property type="entry name" value="MONOOXYGENASE, PUTATIVE (AFU_ORTHOLOGUE AFUA_6G13790)-RELATED"/>
    <property type="match status" value="1"/>
</dbReference>
<dbReference type="InterPro" id="IPR051209">
    <property type="entry name" value="FAD-bind_Monooxygenase_sf"/>
</dbReference>
<dbReference type="InterPro" id="IPR036188">
    <property type="entry name" value="FAD/NAD-bd_sf"/>
</dbReference>
<evidence type="ECO:0000313" key="5">
    <source>
        <dbReference type="EMBL" id="KIM99988.1"/>
    </source>
</evidence>
<dbReference type="Gene3D" id="3.50.50.60">
    <property type="entry name" value="FAD/NAD(P)-binding domain"/>
    <property type="match status" value="2"/>
</dbReference>
<reference evidence="5 6" key="1">
    <citation type="submission" date="2014-04" db="EMBL/GenBank/DDBJ databases">
        <authorList>
            <consortium name="DOE Joint Genome Institute"/>
            <person name="Kuo A."/>
            <person name="Martino E."/>
            <person name="Perotto S."/>
            <person name="Kohler A."/>
            <person name="Nagy L.G."/>
            <person name="Floudas D."/>
            <person name="Copeland A."/>
            <person name="Barry K.W."/>
            <person name="Cichocki N."/>
            <person name="Veneault-Fourrey C."/>
            <person name="LaButti K."/>
            <person name="Lindquist E.A."/>
            <person name="Lipzen A."/>
            <person name="Lundell T."/>
            <person name="Morin E."/>
            <person name="Murat C."/>
            <person name="Sun H."/>
            <person name="Tunlid A."/>
            <person name="Henrissat B."/>
            <person name="Grigoriev I.V."/>
            <person name="Hibbett D.S."/>
            <person name="Martin F."/>
            <person name="Nordberg H.P."/>
            <person name="Cantor M.N."/>
            <person name="Hua S.X."/>
        </authorList>
    </citation>
    <scope>NUCLEOTIDE SEQUENCE [LARGE SCALE GENOMIC DNA]</scope>
    <source>
        <strain evidence="5 6">Zn</strain>
    </source>
</reference>
<dbReference type="GO" id="GO:0050661">
    <property type="term" value="F:NADP binding"/>
    <property type="evidence" value="ECO:0007669"/>
    <property type="project" value="InterPro"/>
</dbReference>
<dbReference type="GO" id="GO:0004499">
    <property type="term" value="F:N,N-dimethylaniline monooxygenase activity"/>
    <property type="evidence" value="ECO:0007669"/>
    <property type="project" value="InterPro"/>
</dbReference>
<dbReference type="SUPFAM" id="SSF51905">
    <property type="entry name" value="FAD/NAD(P)-binding domain"/>
    <property type="match status" value="3"/>
</dbReference>
<dbReference type="STRING" id="913774.A0A0C3CLT9"/>
<dbReference type="AlphaFoldDB" id="A0A0C3CLT9"/>
<dbReference type="HOGENOM" id="CLU_006937_6_2_1"/>
<accession>A0A0C3CLT9</accession>
<name>A0A0C3CLT9_OIDMZ</name>
<gene>
    <name evidence="5" type="ORF">OIDMADRAFT_126009</name>
</gene>
<dbReference type="OrthoDB" id="74360at2759"/>
<evidence type="ECO:0000256" key="4">
    <source>
        <dbReference type="ARBA" id="ARBA00023002"/>
    </source>
</evidence>